<sequence>MTKFAVVKNKDKMKRNLILFMAFTAMLTILASCATPCGC</sequence>
<protein>
    <recommendedName>
        <fullName evidence="3">Lipoprotein</fullName>
    </recommendedName>
</protein>
<dbReference type="HOGENOM" id="CLU_3314019_0_0_10"/>
<proteinExistence type="predicted"/>
<dbReference type="PROSITE" id="PS51257">
    <property type="entry name" value="PROKAR_LIPOPROTEIN"/>
    <property type="match status" value="1"/>
</dbReference>
<evidence type="ECO:0008006" key="3">
    <source>
        <dbReference type="Google" id="ProtNLM"/>
    </source>
</evidence>
<dbReference type="Proteomes" id="UP000033047">
    <property type="component" value="Unassembled WGS sequence"/>
</dbReference>
<dbReference type="EMBL" id="AQHV01000014">
    <property type="protein sequence ID" value="KKB53556.1"/>
    <property type="molecule type" value="Genomic_DNA"/>
</dbReference>
<comment type="caution">
    <text evidence="1">The sequence shown here is derived from an EMBL/GenBank/DDBJ whole genome shotgun (WGS) entry which is preliminary data.</text>
</comment>
<reference evidence="1 2" key="1">
    <citation type="submission" date="2013-04" db="EMBL/GenBank/DDBJ databases">
        <title>The Genome Sequence of Parabacteroides goldsteinii DSM 19448.</title>
        <authorList>
            <consortium name="The Broad Institute Genomics Platform"/>
            <person name="Earl A."/>
            <person name="Ward D."/>
            <person name="Feldgarden M."/>
            <person name="Gevers D."/>
            <person name="Martens E."/>
            <person name="Sakamoto M."/>
            <person name="Benno Y."/>
            <person name="Song Y."/>
            <person name="Liu C."/>
            <person name="Lee J."/>
            <person name="Bolanos M."/>
            <person name="Vaisanen M.L."/>
            <person name="Finegold S.M."/>
            <person name="Walker B."/>
            <person name="Young S."/>
            <person name="Zeng Q."/>
            <person name="Gargeya S."/>
            <person name="Fitzgerald M."/>
            <person name="Haas B."/>
            <person name="Abouelleil A."/>
            <person name="Allen A.W."/>
            <person name="Alvarado L."/>
            <person name="Arachchi H.M."/>
            <person name="Berlin A.M."/>
            <person name="Chapman S.B."/>
            <person name="Gainer-Dewar J."/>
            <person name="Goldberg J."/>
            <person name="Griggs A."/>
            <person name="Gujja S."/>
            <person name="Hansen M."/>
            <person name="Howarth C."/>
            <person name="Imamovic A."/>
            <person name="Ireland A."/>
            <person name="Larimer J."/>
            <person name="McCowan C."/>
            <person name="Murphy C."/>
            <person name="Pearson M."/>
            <person name="Poon T.W."/>
            <person name="Priest M."/>
            <person name="Roberts A."/>
            <person name="Saif S."/>
            <person name="Shea T."/>
            <person name="Sisk P."/>
            <person name="Sykes S."/>
            <person name="Wortman J."/>
            <person name="Nusbaum C."/>
            <person name="Birren B."/>
        </authorList>
    </citation>
    <scope>NUCLEOTIDE SEQUENCE [LARGE SCALE GENOMIC DNA]</scope>
    <source>
        <strain evidence="1 2">DSM 19448</strain>
    </source>
</reference>
<accession>A0A0F5J6Q6</accession>
<dbReference type="AlphaFoldDB" id="A0A0F5J6Q6"/>
<evidence type="ECO:0000313" key="1">
    <source>
        <dbReference type="EMBL" id="KKB53556.1"/>
    </source>
</evidence>
<organism evidence="1 2">
    <name type="scientific">Parabacteroides goldsteinii DSM 19448 = WAL 12034</name>
    <dbReference type="NCBI Taxonomy" id="927665"/>
    <lineage>
        <taxon>Bacteria</taxon>
        <taxon>Pseudomonadati</taxon>
        <taxon>Bacteroidota</taxon>
        <taxon>Bacteroidia</taxon>
        <taxon>Bacteroidales</taxon>
        <taxon>Tannerellaceae</taxon>
        <taxon>Parabacteroides</taxon>
    </lineage>
</organism>
<name>A0A0F5J6Q6_9BACT</name>
<dbReference type="STRING" id="927665.HMPREF1535_03098"/>
<dbReference type="PATRIC" id="fig|927665.4.peg.3186"/>
<gene>
    <name evidence="1" type="ORF">HMPREF1535_03098</name>
</gene>
<evidence type="ECO:0000313" key="2">
    <source>
        <dbReference type="Proteomes" id="UP000033047"/>
    </source>
</evidence>